<feature type="compositionally biased region" description="Polar residues" evidence="1">
    <location>
        <begin position="122"/>
        <end position="141"/>
    </location>
</feature>
<reference evidence="2" key="1">
    <citation type="journal article" date="2020" name="Stud. Mycol.">
        <title>101 Dothideomycetes genomes: a test case for predicting lifestyles and emergence of pathogens.</title>
        <authorList>
            <person name="Haridas S."/>
            <person name="Albert R."/>
            <person name="Binder M."/>
            <person name="Bloem J."/>
            <person name="Labutti K."/>
            <person name="Salamov A."/>
            <person name="Andreopoulos B."/>
            <person name="Baker S."/>
            <person name="Barry K."/>
            <person name="Bills G."/>
            <person name="Bluhm B."/>
            <person name="Cannon C."/>
            <person name="Castanera R."/>
            <person name="Culley D."/>
            <person name="Daum C."/>
            <person name="Ezra D."/>
            <person name="Gonzalez J."/>
            <person name="Henrissat B."/>
            <person name="Kuo A."/>
            <person name="Liang C."/>
            <person name="Lipzen A."/>
            <person name="Lutzoni F."/>
            <person name="Magnuson J."/>
            <person name="Mondo S."/>
            <person name="Nolan M."/>
            <person name="Ohm R."/>
            <person name="Pangilinan J."/>
            <person name="Park H.-J."/>
            <person name="Ramirez L."/>
            <person name="Alfaro M."/>
            <person name="Sun H."/>
            <person name="Tritt A."/>
            <person name="Yoshinaga Y."/>
            <person name="Zwiers L.-H."/>
            <person name="Turgeon B."/>
            <person name="Goodwin S."/>
            <person name="Spatafora J."/>
            <person name="Crous P."/>
            <person name="Grigoriev I."/>
        </authorList>
    </citation>
    <scope>NUCLEOTIDE SEQUENCE</scope>
    <source>
        <strain evidence="2">CBS 113979</strain>
    </source>
</reference>
<dbReference type="AlphaFoldDB" id="A0A6G1GW78"/>
<dbReference type="Proteomes" id="UP000800041">
    <property type="component" value="Unassembled WGS sequence"/>
</dbReference>
<organism evidence="2 3">
    <name type="scientific">Aulographum hederae CBS 113979</name>
    <dbReference type="NCBI Taxonomy" id="1176131"/>
    <lineage>
        <taxon>Eukaryota</taxon>
        <taxon>Fungi</taxon>
        <taxon>Dikarya</taxon>
        <taxon>Ascomycota</taxon>
        <taxon>Pezizomycotina</taxon>
        <taxon>Dothideomycetes</taxon>
        <taxon>Pleosporomycetidae</taxon>
        <taxon>Aulographales</taxon>
        <taxon>Aulographaceae</taxon>
    </lineage>
</organism>
<evidence type="ECO:0000313" key="3">
    <source>
        <dbReference type="Proteomes" id="UP000800041"/>
    </source>
</evidence>
<protein>
    <submittedName>
        <fullName evidence="2">Uncharacterized protein</fullName>
    </submittedName>
</protein>
<proteinExistence type="predicted"/>
<feature type="compositionally biased region" description="Basic and acidic residues" evidence="1">
    <location>
        <begin position="8"/>
        <end position="17"/>
    </location>
</feature>
<sequence length="412" mass="41541">MNAIKKILGKDHKDDSMKGNASDGIADPPSSEYGTPHGTSGASGNNHHLNNTSNDSSSHPMRDSGIGSSAATSGLASQKDGTGYSSSETTANSTDQSYAAEADRAFGLDRSPAGTGAGTGGMTSSLHPTTGTSDGMSTASIKSGIRGRGQSKDFSSQGLGAENGSGYRDHPGNLGGATAAAAGVGAVDYAAKHEHGGRGHEFRGDPCESGDVEPAPGPHFVDGPHRTDTANYYDPDVAGGVGSRSGPTSSGLGSQPHETGTSRFHENTSMHGAGEADPNSNSHLYGRDAAVAGGAGYAAHEFPNSTTHHANPTPQSIDPSYTSPGGDPTMGGGSAPAPLQHPVLGGGENDYDSVSHPQSHPHPTGAGANGQAAGSADAHPTRTLSKSNKEHNRLHKDPPEKWVKEHGGLPGQ</sequence>
<feature type="compositionally biased region" description="Polar residues" evidence="1">
    <location>
        <begin position="66"/>
        <end position="97"/>
    </location>
</feature>
<dbReference type="EMBL" id="ML977163">
    <property type="protein sequence ID" value="KAF1985216.1"/>
    <property type="molecule type" value="Genomic_DNA"/>
</dbReference>
<feature type="compositionally biased region" description="Basic and acidic residues" evidence="1">
    <location>
        <begin position="387"/>
        <end position="412"/>
    </location>
</feature>
<feature type="compositionally biased region" description="Low complexity" evidence="1">
    <location>
        <begin position="365"/>
        <end position="378"/>
    </location>
</feature>
<accession>A0A6G1GW78</accession>
<feature type="compositionally biased region" description="Basic and acidic residues" evidence="1">
    <location>
        <begin position="192"/>
        <end position="206"/>
    </location>
</feature>
<feature type="region of interest" description="Disordered" evidence="1">
    <location>
        <begin position="1"/>
        <end position="174"/>
    </location>
</feature>
<feature type="compositionally biased region" description="Polar residues" evidence="1">
    <location>
        <begin position="37"/>
        <end position="59"/>
    </location>
</feature>
<keyword evidence="3" id="KW-1185">Reference proteome</keyword>
<evidence type="ECO:0000256" key="1">
    <source>
        <dbReference type="SAM" id="MobiDB-lite"/>
    </source>
</evidence>
<name>A0A6G1GW78_9PEZI</name>
<evidence type="ECO:0000313" key="2">
    <source>
        <dbReference type="EMBL" id="KAF1985216.1"/>
    </source>
</evidence>
<feature type="compositionally biased region" description="Polar residues" evidence="1">
    <location>
        <begin position="303"/>
        <end position="323"/>
    </location>
</feature>
<dbReference type="OrthoDB" id="4779541at2759"/>
<gene>
    <name evidence="2" type="ORF">K402DRAFT_394912</name>
</gene>
<feature type="region of interest" description="Disordered" evidence="1">
    <location>
        <begin position="192"/>
        <end position="412"/>
    </location>
</feature>
<feature type="compositionally biased region" description="Polar residues" evidence="1">
    <location>
        <begin position="245"/>
        <end position="262"/>
    </location>
</feature>